<keyword evidence="1" id="KW-0812">Transmembrane</keyword>
<organism evidence="2 3">
    <name type="scientific">Ruminococcus albus SY3</name>
    <dbReference type="NCBI Taxonomy" id="1341156"/>
    <lineage>
        <taxon>Bacteria</taxon>
        <taxon>Bacillati</taxon>
        <taxon>Bacillota</taxon>
        <taxon>Clostridia</taxon>
        <taxon>Eubacteriales</taxon>
        <taxon>Oscillospiraceae</taxon>
        <taxon>Ruminococcus</taxon>
    </lineage>
</organism>
<keyword evidence="1" id="KW-1133">Transmembrane helix</keyword>
<dbReference type="Proteomes" id="UP000021369">
    <property type="component" value="Unassembled WGS sequence"/>
</dbReference>
<protein>
    <submittedName>
        <fullName evidence="2">Uncharacterized protein</fullName>
    </submittedName>
</protein>
<evidence type="ECO:0000313" key="2">
    <source>
        <dbReference type="EMBL" id="EXM37835.1"/>
    </source>
</evidence>
<dbReference type="PATRIC" id="fig|1341156.4.peg.2814"/>
<sequence>MDIKEISKKVNISLNTKTEKGIMTAAISTALAILTISSKKKKGKPNFFQRIGKYYGSIDKLLVMTIAKEAAEDEKRRALEQEFKTKKIRDLNIIDAEPIDLSDVSEEKTESGND</sequence>
<name>A0A011WLB4_RUMAL</name>
<keyword evidence="1" id="KW-0472">Membrane</keyword>
<gene>
    <name evidence="2" type="ORF">RASY3_16080</name>
</gene>
<dbReference type="EMBL" id="JEOB01000004">
    <property type="protein sequence ID" value="EXM37835.1"/>
    <property type="molecule type" value="Genomic_DNA"/>
</dbReference>
<dbReference type="RefSeq" id="WP_037289770.1">
    <property type="nucleotide sequence ID" value="NZ_JEOB01000004.1"/>
</dbReference>
<evidence type="ECO:0000256" key="1">
    <source>
        <dbReference type="SAM" id="Phobius"/>
    </source>
</evidence>
<reference evidence="2 3" key="1">
    <citation type="submission" date="2013-06" db="EMBL/GenBank/DDBJ databases">
        <title>Rumen cellulosomics: divergent fiber-degrading strategies revealed by comparative genome-wide analysis of six Ruminococcal strains.</title>
        <authorList>
            <person name="Dassa B."/>
            <person name="Borovok I."/>
            <person name="Lamed R."/>
            <person name="Flint H."/>
            <person name="Yeoman C.J."/>
            <person name="White B."/>
            <person name="Bayer E.A."/>
        </authorList>
    </citation>
    <scope>NUCLEOTIDE SEQUENCE [LARGE SCALE GENOMIC DNA]</scope>
    <source>
        <strain evidence="2 3">SY3</strain>
    </source>
</reference>
<dbReference type="AlphaFoldDB" id="A0A011WLB4"/>
<comment type="caution">
    <text evidence="2">The sequence shown here is derived from an EMBL/GenBank/DDBJ whole genome shotgun (WGS) entry which is preliminary data.</text>
</comment>
<evidence type="ECO:0000313" key="3">
    <source>
        <dbReference type="Proteomes" id="UP000021369"/>
    </source>
</evidence>
<proteinExistence type="predicted"/>
<dbReference type="OrthoDB" id="1822706at2"/>
<keyword evidence="3" id="KW-1185">Reference proteome</keyword>
<feature type="transmembrane region" description="Helical" evidence="1">
    <location>
        <begin position="20"/>
        <end position="37"/>
    </location>
</feature>
<accession>A0A011WLB4</accession>